<keyword evidence="1" id="KW-0812">Transmembrane</keyword>
<comment type="caution">
    <text evidence="2">The sequence shown here is derived from an EMBL/GenBank/DDBJ whole genome shotgun (WGS) entry which is preliminary data.</text>
</comment>
<accession>A0AB73A9R9</accession>
<proteinExistence type="predicted"/>
<feature type="transmembrane region" description="Helical" evidence="1">
    <location>
        <begin position="45"/>
        <end position="62"/>
    </location>
</feature>
<dbReference type="AlphaFoldDB" id="A0AB73A9R9"/>
<name>A0AB73A9R9_ENTFC</name>
<dbReference type="EMBL" id="ATIT01000111">
    <property type="protein sequence ID" value="EPI10544.1"/>
    <property type="molecule type" value="Genomic_DNA"/>
</dbReference>
<evidence type="ECO:0000313" key="3">
    <source>
        <dbReference type="Proteomes" id="UP000014622"/>
    </source>
</evidence>
<evidence type="ECO:0000313" key="2">
    <source>
        <dbReference type="EMBL" id="EPI10544.1"/>
    </source>
</evidence>
<gene>
    <name evidence="2" type="ORF">D356_02068</name>
</gene>
<sequence>MNLQQQKNQQQCLNLQQQKSQQLYLNLQQKNQQHLRLQHHQQIKVLILGTVLVVMQLITQLIQHQHQHQRQRLLEV</sequence>
<keyword evidence="1" id="KW-0472">Membrane</keyword>
<reference evidence="2 3" key="1">
    <citation type="submission" date="2013-06" db="EMBL/GenBank/DDBJ databases">
        <authorList>
            <person name="Weinstock G."/>
            <person name="Sodergren E."/>
            <person name="Lobos E.A."/>
            <person name="Fulton L."/>
            <person name="Fulton R."/>
            <person name="Courtney L."/>
            <person name="Fronick C."/>
            <person name="O'Laughlin M."/>
            <person name="Godfrey J."/>
            <person name="Wilson R.M."/>
            <person name="Miner T."/>
            <person name="Farmer C."/>
            <person name="Delehaunty K."/>
            <person name="Cordes M."/>
            <person name="Minx P."/>
            <person name="Tomlinson C."/>
            <person name="Chen J."/>
            <person name="Wollam A."/>
            <person name="Pepin K.H."/>
            <person name="Bhonagiri V."/>
            <person name="Zhang X."/>
            <person name="Warren W."/>
            <person name="Mitreva M."/>
            <person name="Mardis E.R."/>
            <person name="Wilson R.K."/>
        </authorList>
    </citation>
    <scope>NUCLEOTIDE SEQUENCE [LARGE SCALE GENOMIC DNA]</scope>
    <source>
        <strain evidence="2 3">SD2A-2</strain>
    </source>
</reference>
<protein>
    <submittedName>
        <fullName evidence="2">Uncharacterized protein</fullName>
    </submittedName>
</protein>
<organism evidence="2 3">
    <name type="scientific">Enterococcus faecium SD2A-2</name>
    <dbReference type="NCBI Taxonomy" id="1244154"/>
    <lineage>
        <taxon>Bacteria</taxon>
        <taxon>Bacillati</taxon>
        <taxon>Bacillota</taxon>
        <taxon>Bacilli</taxon>
        <taxon>Lactobacillales</taxon>
        <taxon>Enterococcaceae</taxon>
        <taxon>Enterococcus</taxon>
    </lineage>
</organism>
<keyword evidence="1" id="KW-1133">Transmembrane helix</keyword>
<dbReference type="Proteomes" id="UP000014622">
    <property type="component" value="Unassembled WGS sequence"/>
</dbReference>
<evidence type="ECO:0000256" key="1">
    <source>
        <dbReference type="SAM" id="Phobius"/>
    </source>
</evidence>